<dbReference type="PANTHER" id="PTHR12133:SF1">
    <property type="entry name" value="TRNA (ADENINE(58)-N(1))-METHYLTRANSFERASE, MITOCHONDRIAL"/>
    <property type="match status" value="1"/>
</dbReference>
<dbReference type="Pfam" id="PF14801">
    <property type="entry name" value="TrmI-like_N"/>
    <property type="match status" value="1"/>
</dbReference>
<organism evidence="7">
    <name type="scientific">Staphylothermus marinus</name>
    <dbReference type="NCBI Taxonomy" id="2280"/>
    <lineage>
        <taxon>Archaea</taxon>
        <taxon>Thermoproteota</taxon>
        <taxon>Thermoprotei</taxon>
        <taxon>Desulfurococcales</taxon>
        <taxon>Desulfurococcaceae</taxon>
        <taxon>Staphylothermus</taxon>
    </lineage>
</organism>
<keyword evidence="1 7" id="KW-0489">Methyltransferase</keyword>
<evidence type="ECO:0000256" key="3">
    <source>
        <dbReference type="ARBA" id="ARBA00022691"/>
    </source>
</evidence>
<dbReference type="InterPro" id="IPR049470">
    <property type="entry name" value="TRM61_C"/>
</dbReference>
<dbReference type="PROSITE" id="PS51620">
    <property type="entry name" value="SAM_TRM61"/>
    <property type="match status" value="1"/>
</dbReference>
<dbReference type="GO" id="GO:0031515">
    <property type="term" value="C:tRNA (m1A) methyltransferase complex"/>
    <property type="evidence" value="ECO:0007669"/>
    <property type="project" value="InterPro"/>
</dbReference>
<dbReference type="EMBL" id="DTAN01000009">
    <property type="protein sequence ID" value="HGU64634.1"/>
    <property type="molecule type" value="Genomic_DNA"/>
</dbReference>
<keyword evidence="2 7" id="KW-0808">Transferase</keyword>
<evidence type="ECO:0000313" key="8">
    <source>
        <dbReference type="EMBL" id="HGU64634.1"/>
    </source>
</evidence>
<keyword evidence="3 5" id="KW-0949">S-adenosyl-L-methionine</keyword>
<dbReference type="Gene3D" id="3.40.50.150">
    <property type="entry name" value="Vaccinia Virus protein VP39"/>
    <property type="match status" value="1"/>
</dbReference>
<evidence type="ECO:0000259" key="6">
    <source>
        <dbReference type="Pfam" id="PF08704"/>
    </source>
</evidence>
<dbReference type="PIRSF" id="PIRSF017269">
    <property type="entry name" value="GCD14"/>
    <property type="match status" value="1"/>
</dbReference>
<evidence type="ECO:0000256" key="1">
    <source>
        <dbReference type="ARBA" id="ARBA00022603"/>
    </source>
</evidence>
<dbReference type="Pfam" id="PF08704">
    <property type="entry name" value="GCD14"/>
    <property type="match status" value="1"/>
</dbReference>
<evidence type="ECO:0000313" key="7">
    <source>
        <dbReference type="EMBL" id="HGM58233.1"/>
    </source>
</evidence>
<feature type="binding site" evidence="5">
    <location>
        <begin position="107"/>
        <end position="110"/>
    </location>
    <ligand>
        <name>S-adenosyl-L-methionine</name>
        <dbReference type="ChEBI" id="CHEBI:59789"/>
    </ligand>
</feature>
<feature type="binding site" evidence="5">
    <location>
        <position position="172"/>
    </location>
    <ligand>
        <name>S-adenosyl-L-methionine</name>
        <dbReference type="ChEBI" id="CHEBI:59789"/>
    </ligand>
</feature>
<feature type="domain" description="tRNA (adenine(58)-N(1))-methyltransferase catalytic subunit TRM61 C-terminal" evidence="6">
    <location>
        <begin position="72"/>
        <end position="234"/>
    </location>
</feature>
<dbReference type="GO" id="GO:0030488">
    <property type="term" value="P:tRNA methylation"/>
    <property type="evidence" value="ECO:0007669"/>
    <property type="project" value="InterPro"/>
</dbReference>
<gene>
    <name evidence="8" type="ORF">ENT92_00225</name>
    <name evidence="7" type="ORF">ENU14_01400</name>
</gene>
<sequence length="256" mass="28980">MSVLNEGDRVLVYIDKKRRFLITLERNGILGTDKGFIKHSDIIGKNYGDTVETSFGVKAFLYKPLLIDYQYVITRKTQIIYPKDAAFMIYLSGIKPGSRVLEAGVGSGFLTISLANFIGSNGKVYGFDIEPEFLKTTSLNLEKAGLIDRVELKLGDVRESVDLRDLDAVFYDLPDPWNALETAYSVLKPLHPVLIYVPTVNQVEKTVVEMREKGLFTDINVYELLLREYIVEKNATRPKTMAIGHTGYIIFARRIK</sequence>
<accession>A0A7C4D9G7</accession>
<reference evidence="7" key="1">
    <citation type="journal article" date="2020" name="mSystems">
        <title>Genome- and Community-Level Interaction Insights into Carbon Utilization and Element Cycling Functions of Hydrothermarchaeota in Hydrothermal Sediment.</title>
        <authorList>
            <person name="Zhou Z."/>
            <person name="Liu Y."/>
            <person name="Xu W."/>
            <person name="Pan J."/>
            <person name="Luo Z.H."/>
            <person name="Li M."/>
        </authorList>
    </citation>
    <scope>NUCLEOTIDE SEQUENCE [LARGE SCALE GENOMIC DNA]</scope>
    <source>
        <strain evidence="8">SpSt-622</strain>
        <strain evidence="7">SpSt-642</strain>
    </source>
</reference>
<dbReference type="InterPro" id="IPR029063">
    <property type="entry name" value="SAM-dependent_MTases_sf"/>
</dbReference>
<dbReference type="CDD" id="cd02440">
    <property type="entry name" value="AdoMet_MTases"/>
    <property type="match status" value="1"/>
</dbReference>
<proteinExistence type="predicted"/>
<dbReference type="Gene3D" id="3.10.330.20">
    <property type="match status" value="1"/>
</dbReference>
<feature type="binding site" evidence="5">
    <location>
        <position position="128"/>
    </location>
    <ligand>
        <name>S-adenosyl-L-methionine</name>
        <dbReference type="ChEBI" id="CHEBI:59789"/>
    </ligand>
</feature>
<dbReference type="EMBL" id="DTBJ01000013">
    <property type="protein sequence ID" value="HGM58233.1"/>
    <property type="molecule type" value="Genomic_DNA"/>
</dbReference>
<evidence type="ECO:0000256" key="2">
    <source>
        <dbReference type="ARBA" id="ARBA00022679"/>
    </source>
</evidence>
<dbReference type="SUPFAM" id="SSF53335">
    <property type="entry name" value="S-adenosyl-L-methionine-dependent methyltransferases"/>
    <property type="match status" value="1"/>
</dbReference>
<evidence type="ECO:0000256" key="5">
    <source>
        <dbReference type="PIRSR" id="PIRSR017269-1"/>
    </source>
</evidence>
<dbReference type="FunFam" id="3.10.330.20:FF:000003">
    <property type="entry name" value="tRNA (Adenine(58)-N(1))-methyltransferase, mitochondrial isoform X1"/>
    <property type="match status" value="1"/>
</dbReference>
<comment type="caution">
    <text evidence="7">The sequence shown here is derived from an EMBL/GenBank/DDBJ whole genome shotgun (WGS) entry which is preliminary data.</text>
</comment>
<name>A0A7C4D9G7_STAMA</name>
<dbReference type="AlphaFoldDB" id="A0A7C4D9G7"/>
<evidence type="ECO:0000256" key="4">
    <source>
        <dbReference type="ARBA" id="ARBA00022694"/>
    </source>
</evidence>
<keyword evidence="4" id="KW-0819">tRNA processing</keyword>
<feature type="binding site" evidence="5">
    <location>
        <position position="156"/>
    </location>
    <ligand>
        <name>S-adenosyl-L-methionine</name>
        <dbReference type="ChEBI" id="CHEBI:59789"/>
    </ligand>
</feature>
<dbReference type="PANTHER" id="PTHR12133">
    <property type="entry name" value="TRNA (ADENINE(58)-N(1))-METHYLTRANSFERASE"/>
    <property type="match status" value="1"/>
</dbReference>
<protein>
    <submittedName>
        <fullName evidence="7">tRNA (Adenine-N1)-methyltransferase</fullName>
    </submittedName>
</protein>
<dbReference type="GO" id="GO:0160107">
    <property type="term" value="F:tRNA (adenine(58)-N1)-methyltransferase activity"/>
    <property type="evidence" value="ECO:0007669"/>
    <property type="project" value="InterPro"/>
</dbReference>
<dbReference type="InterPro" id="IPR014816">
    <property type="entry name" value="tRNA_MeTrfase_Gcd14"/>
</dbReference>